<reference evidence="1 2" key="1">
    <citation type="submission" date="2018-05" db="EMBL/GenBank/DDBJ databases">
        <title>Complete Genome Sequence of Methylobacterium sp. 17Sr1-28.</title>
        <authorList>
            <person name="Srinivasan S."/>
        </authorList>
    </citation>
    <scope>NUCLEOTIDE SEQUENCE [LARGE SCALE GENOMIC DNA]</scope>
    <source>
        <strain evidence="1 2">17Sr1-28</strain>
    </source>
</reference>
<evidence type="ECO:0000313" key="1">
    <source>
        <dbReference type="EMBL" id="AWN46103.1"/>
    </source>
</evidence>
<keyword evidence="2" id="KW-1185">Reference proteome</keyword>
<sequence length="74" mass="7885">MSPVGPTDETALAMALRHVIEAEGRVLRQRALVARLDPGGGRVVELAQALLADFQADLEAHRAHLARVAPLPQA</sequence>
<dbReference type="KEGG" id="mtea:DK419_07090"/>
<accession>A0A2U8WIZ9</accession>
<dbReference type="RefSeq" id="WP_109958455.1">
    <property type="nucleotide sequence ID" value="NZ_CP029553.1"/>
</dbReference>
<dbReference type="Proteomes" id="UP000245444">
    <property type="component" value="Chromosome"/>
</dbReference>
<gene>
    <name evidence="1" type="ORF">DK419_07090</name>
</gene>
<organism evidence="1 2">
    <name type="scientific">Methylobacterium terrae</name>
    <dbReference type="NCBI Taxonomy" id="2202827"/>
    <lineage>
        <taxon>Bacteria</taxon>
        <taxon>Pseudomonadati</taxon>
        <taxon>Pseudomonadota</taxon>
        <taxon>Alphaproteobacteria</taxon>
        <taxon>Hyphomicrobiales</taxon>
        <taxon>Methylobacteriaceae</taxon>
        <taxon>Methylobacterium</taxon>
    </lineage>
</organism>
<dbReference type="EMBL" id="CP029553">
    <property type="protein sequence ID" value="AWN46103.1"/>
    <property type="molecule type" value="Genomic_DNA"/>
</dbReference>
<dbReference type="AlphaFoldDB" id="A0A2U8WIZ9"/>
<evidence type="ECO:0000313" key="2">
    <source>
        <dbReference type="Proteomes" id="UP000245444"/>
    </source>
</evidence>
<name>A0A2U8WIZ9_9HYPH</name>
<protein>
    <submittedName>
        <fullName evidence="1">Uncharacterized protein</fullName>
    </submittedName>
</protein>
<proteinExistence type="predicted"/>